<protein>
    <recommendedName>
        <fullName evidence="5">Photosystem I P700 chlorophyll a apoprotein A2</fullName>
    </recommendedName>
</protein>
<dbReference type="GO" id="GO:0009535">
    <property type="term" value="C:chloroplast thylakoid membrane"/>
    <property type="evidence" value="ECO:0007669"/>
    <property type="project" value="TreeGrafter"/>
</dbReference>
<feature type="transmembrane region" description="Helical" evidence="2">
    <location>
        <begin position="46"/>
        <end position="66"/>
    </location>
</feature>
<accession>D8U729</accession>
<keyword evidence="2" id="KW-0812">Transmembrane</keyword>
<organism evidence="4">
    <name type="scientific">Volvox carteri f. nagariensis</name>
    <dbReference type="NCBI Taxonomy" id="3068"/>
    <lineage>
        <taxon>Eukaryota</taxon>
        <taxon>Viridiplantae</taxon>
        <taxon>Chlorophyta</taxon>
        <taxon>core chlorophytes</taxon>
        <taxon>Chlorophyceae</taxon>
        <taxon>CS clade</taxon>
        <taxon>Chlamydomonadales</taxon>
        <taxon>Volvocaceae</taxon>
        <taxon>Volvox</taxon>
    </lineage>
</organism>
<keyword evidence="2" id="KW-1133">Transmembrane helix</keyword>
<keyword evidence="1" id="KW-0793">Thylakoid</keyword>
<name>D8U729_VOLCA</name>
<dbReference type="OrthoDB" id="15at2759"/>
<keyword evidence="4" id="KW-1185">Reference proteome</keyword>
<dbReference type="Pfam" id="PF00223">
    <property type="entry name" value="PsaA_PsaB"/>
    <property type="match status" value="1"/>
</dbReference>
<evidence type="ECO:0000313" key="3">
    <source>
        <dbReference type="EMBL" id="EFJ44357.1"/>
    </source>
</evidence>
<evidence type="ECO:0000256" key="2">
    <source>
        <dbReference type="SAM" id="Phobius"/>
    </source>
</evidence>
<proteinExistence type="predicted"/>
<evidence type="ECO:0008006" key="5">
    <source>
        <dbReference type="Google" id="ProtNLM"/>
    </source>
</evidence>
<dbReference type="PANTHER" id="PTHR30128">
    <property type="entry name" value="OUTER MEMBRANE PROTEIN, OMPA-RELATED"/>
    <property type="match status" value="1"/>
</dbReference>
<evidence type="ECO:0000313" key="4">
    <source>
        <dbReference type="Proteomes" id="UP000001058"/>
    </source>
</evidence>
<dbReference type="AlphaFoldDB" id="D8U729"/>
<dbReference type="GO" id="GO:0015979">
    <property type="term" value="P:photosynthesis"/>
    <property type="evidence" value="ECO:0007669"/>
    <property type="project" value="InterPro"/>
</dbReference>
<dbReference type="RefSeq" id="XP_002954464.1">
    <property type="nucleotide sequence ID" value="XM_002954418.1"/>
</dbReference>
<dbReference type="KEGG" id="vcn:VOLCADRAFT_64814"/>
<dbReference type="Proteomes" id="UP000001058">
    <property type="component" value="Unassembled WGS sequence"/>
</dbReference>
<dbReference type="InterPro" id="IPR001280">
    <property type="entry name" value="PSI_PsaA/B"/>
</dbReference>
<dbReference type="PANTHER" id="PTHR30128:SF19">
    <property type="entry name" value="PHOTOSYSTEM I P700 CHLOROPHYLL A APOPROTEIN A1-RELATED"/>
    <property type="match status" value="1"/>
</dbReference>
<dbReference type="SUPFAM" id="SSF81558">
    <property type="entry name" value="Photosystem I subunits PsaA/PsaB"/>
    <property type="match status" value="1"/>
</dbReference>
<reference evidence="3 4" key="1">
    <citation type="journal article" date="2010" name="Science">
        <title>Genomic analysis of organismal complexity in the multicellular green alga Volvox carteri.</title>
        <authorList>
            <person name="Prochnik S.E."/>
            <person name="Umen J."/>
            <person name="Nedelcu A.M."/>
            <person name="Hallmann A."/>
            <person name="Miller S.M."/>
            <person name="Nishii I."/>
            <person name="Ferris P."/>
            <person name="Kuo A."/>
            <person name="Mitros T."/>
            <person name="Fritz-Laylin L.K."/>
            <person name="Hellsten U."/>
            <person name="Chapman J."/>
            <person name="Simakov O."/>
            <person name="Rensing S.A."/>
            <person name="Terry A."/>
            <person name="Pangilinan J."/>
            <person name="Kapitonov V."/>
            <person name="Jurka J."/>
            <person name="Salamov A."/>
            <person name="Shapiro H."/>
            <person name="Schmutz J."/>
            <person name="Grimwood J."/>
            <person name="Lindquist E."/>
            <person name="Lucas S."/>
            <person name="Grigoriev I.V."/>
            <person name="Schmitt R."/>
            <person name="Kirk D."/>
            <person name="Rokhsar D.S."/>
        </authorList>
    </citation>
    <scope>NUCLEOTIDE SEQUENCE [LARGE SCALE GENOMIC DNA]</scope>
    <source>
        <strain evidence="4">f. Nagariensis / Eve</strain>
    </source>
</reference>
<dbReference type="GeneID" id="9624608"/>
<keyword evidence="2" id="KW-0472">Membrane</keyword>
<dbReference type="Gene3D" id="1.20.1130.10">
    <property type="entry name" value="Photosystem I PsaA/PsaB"/>
    <property type="match status" value="1"/>
</dbReference>
<gene>
    <name evidence="3" type="ORF">VOLCADRAFT_64814</name>
</gene>
<dbReference type="EMBL" id="GL378364">
    <property type="protein sequence ID" value="EFJ44357.1"/>
    <property type="molecule type" value="Genomic_DNA"/>
</dbReference>
<evidence type="ECO:0000256" key="1">
    <source>
        <dbReference type="ARBA" id="ARBA00023078"/>
    </source>
</evidence>
<sequence length="73" mass="8369">MFLISWRGYWQELIETLVWAHEKTPLANLVYWKDIPVALSIVQARLVGFAHFSVGYIFTYAAFLIASTSGRFG</sequence>
<dbReference type="InParanoid" id="D8U729"/>
<dbReference type="STRING" id="3068.D8U729"/>
<dbReference type="eggNOG" id="ENOG502QRYE">
    <property type="taxonomic scope" value="Eukaryota"/>
</dbReference>
<dbReference type="InterPro" id="IPR036408">
    <property type="entry name" value="PSI_PsaA/B_sf"/>
</dbReference>